<keyword evidence="5 7" id="KW-0472">Membrane</keyword>
<feature type="region of interest" description="Disordered" evidence="6">
    <location>
        <begin position="162"/>
        <end position="209"/>
    </location>
</feature>
<feature type="transmembrane region" description="Helical" evidence="7">
    <location>
        <begin position="96"/>
        <end position="117"/>
    </location>
</feature>
<feature type="compositionally biased region" description="Low complexity" evidence="6">
    <location>
        <begin position="1"/>
        <end position="13"/>
    </location>
</feature>
<reference evidence="9 10" key="1">
    <citation type="submission" date="2024-06" db="EMBL/GenBank/DDBJ databases">
        <title>The Natural Products Discovery Center: Release of the First 8490 Sequenced Strains for Exploring Actinobacteria Biosynthetic Diversity.</title>
        <authorList>
            <person name="Kalkreuter E."/>
            <person name="Kautsar S.A."/>
            <person name="Yang D."/>
            <person name="Bader C.D."/>
            <person name="Teijaro C.N."/>
            <person name="Fluegel L."/>
            <person name="Davis C.M."/>
            <person name="Simpson J.R."/>
            <person name="Lauterbach L."/>
            <person name="Steele A.D."/>
            <person name="Gui C."/>
            <person name="Meng S."/>
            <person name="Li G."/>
            <person name="Viehrig K."/>
            <person name="Ye F."/>
            <person name="Su P."/>
            <person name="Kiefer A.F."/>
            <person name="Nichols A."/>
            <person name="Cepeda A.J."/>
            <person name="Yan W."/>
            <person name="Fan B."/>
            <person name="Jiang Y."/>
            <person name="Adhikari A."/>
            <person name="Zheng C.-J."/>
            <person name="Schuster L."/>
            <person name="Cowan T.M."/>
            <person name="Smanski M.J."/>
            <person name="Chevrette M.G."/>
            <person name="De Carvalho L.P.S."/>
            <person name="Shen B."/>
        </authorList>
    </citation>
    <scope>NUCLEOTIDE SEQUENCE [LARGE SCALE GENOMIC DNA]</scope>
    <source>
        <strain evidence="9 10">NPDC048946</strain>
    </source>
</reference>
<evidence type="ECO:0000256" key="1">
    <source>
        <dbReference type="ARBA" id="ARBA00004162"/>
    </source>
</evidence>
<evidence type="ECO:0000256" key="3">
    <source>
        <dbReference type="ARBA" id="ARBA00022692"/>
    </source>
</evidence>
<comment type="subcellular location">
    <subcellularLocation>
        <location evidence="1">Cell membrane</location>
        <topology evidence="1">Single-pass membrane protein</topology>
    </subcellularLocation>
</comment>
<evidence type="ECO:0000256" key="6">
    <source>
        <dbReference type="SAM" id="MobiDB-lite"/>
    </source>
</evidence>
<dbReference type="InterPro" id="IPR052027">
    <property type="entry name" value="PspC"/>
</dbReference>
<evidence type="ECO:0000313" key="10">
    <source>
        <dbReference type="Proteomes" id="UP001551482"/>
    </source>
</evidence>
<dbReference type="InterPro" id="IPR007168">
    <property type="entry name" value="Phageshock_PspC_N"/>
</dbReference>
<keyword evidence="4 7" id="KW-1133">Transmembrane helix</keyword>
<feature type="transmembrane region" description="Helical" evidence="7">
    <location>
        <begin position="123"/>
        <end position="138"/>
    </location>
</feature>
<keyword evidence="3 7" id="KW-0812">Transmembrane</keyword>
<sequence>MSGTSPHPTGTTPRAETGDGGNPPLHRPPHDRVVSGVCGGLGRHFGVDPVIFRVVFVVLALFGGLGVLLYGLGWLLMPADGQTAPLAREVLNGRGIGAAIPAIALTGIGVGVFFSYIDNGFDGAVPLLIVAAIILYVAQQSTRRNLKAAGVETVATAPPAGVPPAAPPVADAPQAPGPPLAPGPAKWWRAPTGKSPDRPAPSQEPKPRRPRSYIAVATVSLAAVAGGVMWWLDTGTSADISVQAALAVVLAILAGGMLVGTFFGGGRWLILPSFAVAVLLSAVAAVTVPFVGPSGERTITPATAETVSASSPYRMKFGEMRLDLTELDLTGRDPAEPVRVVATVGAGNMQIYLPDDVRVIIEADVDLGNIDLPNGSSSGYRPDRDAVLPPENGGPPRGTIALDLGVGVGNVEVFYGAP</sequence>
<feature type="transmembrane region" description="Helical" evidence="7">
    <location>
        <begin position="270"/>
        <end position="291"/>
    </location>
</feature>
<dbReference type="EMBL" id="JBEZFP010000059">
    <property type="protein sequence ID" value="MEU8136244.1"/>
    <property type="molecule type" value="Genomic_DNA"/>
</dbReference>
<evidence type="ECO:0000256" key="2">
    <source>
        <dbReference type="ARBA" id="ARBA00022475"/>
    </source>
</evidence>
<keyword evidence="2" id="KW-1003">Cell membrane</keyword>
<evidence type="ECO:0000256" key="4">
    <source>
        <dbReference type="ARBA" id="ARBA00022989"/>
    </source>
</evidence>
<dbReference type="PANTHER" id="PTHR33885:SF3">
    <property type="entry name" value="PHAGE SHOCK PROTEIN C"/>
    <property type="match status" value="1"/>
</dbReference>
<evidence type="ECO:0000313" key="9">
    <source>
        <dbReference type="EMBL" id="MEU8136244.1"/>
    </source>
</evidence>
<protein>
    <submittedName>
        <fullName evidence="9">PspC domain-containing protein</fullName>
    </submittedName>
</protein>
<dbReference type="PANTHER" id="PTHR33885">
    <property type="entry name" value="PHAGE SHOCK PROTEIN C"/>
    <property type="match status" value="1"/>
</dbReference>
<evidence type="ECO:0000256" key="7">
    <source>
        <dbReference type="SAM" id="Phobius"/>
    </source>
</evidence>
<organism evidence="9 10">
    <name type="scientific">Streptodolium elevatio</name>
    <dbReference type="NCBI Taxonomy" id="3157996"/>
    <lineage>
        <taxon>Bacteria</taxon>
        <taxon>Bacillati</taxon>
        <taxon>Actinomycetota</taxon>
        <taxon>Actinomycetes</taxon>
        <taxon>Kitasatosporales</taxon>
        <taxon>Streptomycetaceae</taxon>
        <taxon>Streptodolium</taxon>
    </lineage>
</organism>
<feature type="region of interest" description="Disordered" evidence="6">
    <location>
        <begin position="1"/>
        <end position="29"/>
    </location>
</feature>
<gene>
    <name evidence="9" type="ORF">AB0C36_22370</name>
</gene>
<feature type="transmembrane region" description="Helical" evidence="7">
    <location>
        <begin position="244"/>
        <end position="263"/>
    </location>
</feature>
<feature type="domain" description="Phage shock protein PspC N-terminal" evidence="8">
    <location>
        <begin position="24"/>
        <end position="79"/>
    </location>
</feature>
<evidence type="ECO:0000259" key="8">
    <source>
        <dbReference type="Pfam" id="PF04024"/>
    </source>
</evidence>
<dbReference type="Pfam" id="PF04024">
    <property type="entry name" value="PspC"/>
    <property type="match status" value="1"/>
</dbReference>
<feature type="transmembrane region" description="Helical" evidence="7">
    <location>
        <begin position="213"/>
        <end position="232"/>
    </location>
</feature>
<feature type="transmembrane region" description="Helical" evidence="7">
    <location>
        <begin position="50"/>
        <end position="76"/>
    </location>
</feature>
<proteinExistence type="predicted"/>
<accession>A0ABV3DKF3</accession>
<dbReference type="RefSeq" id="WP_358356618.1">
    <property type="nucleotide sequence ID" value="NZ_JBEZFP010000059.1"/>
</dbReference>
<name>A0ABV3DKF3_9ACTN</name>
<dbReference type="Proteomes" id="UP001551482">
    <property type="component" value="Unassembled WGS sequence"/>
</dbReference>
<comment type="caution">
    <text evidence="9">The sequence shown here is derived from an EMBL/GenBank/DDBJ whole genome shotgun (WGS) entry which is preliminary data.</text>
</comment>
<evidence type="ECO:0000256" key="5">
    <source>
        <dbReference type="ARBA" id="ARBA00023136"/>
    </source>
</evidence>
<feature type="region of interest" description="Disordered" evidence="6">
    <location>
        <begin position="372"/>
        <end position="394"/>
    </location>
</feature>
<keyword evidence="10" id="KW-1185">Reference proteome</keyword>